<proteinExistence type="predicted"/>
<sequence>MLCIVLVTHSHVVNGNMVETSRAIFSRLYELDKLLTDDSKFQHDFQYEHYK</sequence>
<dbReference type="PATRIC" id="fig|74704.6.peg.401"/>
<dbReference type="Proteomes" id="UP000034455">
    <property type="component" value="Unassembled WGS sequence"/>
</dbReference>
<evidence type="ECO:0000313" key="1">
    <source>
        <dbReference type="EMBL" id="KKI63900.1"/>
    </source>
</evidence>
<name>A0A0M2P0Z4_STACC</name>
<protein>
    <submittedName>
        <fullName evidence="1">Uncharacterized protein</fullName>
    </submittedName>
</protein>
<comment type="caution">
    <text evidence="1">The sequence shown here is derived from an EMBL/GenBank/DDBJ whole genome shotgun (WGS) entry which is preliminary data.</text>
</comment>
<dbReference type="AlphaFoldDB" id="A0A0M2P0Z4"/>
<accession>A0A0M2P0Z4</accession>
<reference evidence="1 2" key="1">
    <citation type="submission" date="2015-03" db="EMBL/GenBank/DDBJ databases">
        <title>Genome Assembly of Staphylococcus cohnii subsp. cohnii strain G22B2.</title>
        <authorList>
            <person name="Nair G."/>
            <person name="Kaur G."/>
            <person name="Khatri I."/>
            <person name="Singh N.K."/>
            <person name="Sathyabama S."/>
            <person name="Maurya S.K."/>
            <person name="Subramanian S."/>
            <person name="Agrewala J.N."/>
            <person name="Mayilraj S."/>
        </authorList>
    </citation>
    <scope>NUCLEOTIDE SEQUENCE [LARGE SCALE GENOMIC DNA]</scope>
    <source>
        <strain evidence="1 2">G22B2</strain>
    </source>
</reference>
<dbReference type="EMBL" id="LAKJ01000012">
    <property type="protein sequence ID" value="KKI63900.1"/>
    <property type="molecule type" value="Genomic_DNA"/>
</dbReference>
<gene>
    <name evidence="1" type="ORF">UF66_0389</name>
</gene>
<organism evidence="1 2">
    <name type="scientific">Staphylococcus cohnii subsp. cohnii</name>
    <dbReference type="NCBI Taxonomy" id="74704"/>
    <lineage>
        <taxon>Bacteria</taxon>
        <taxon>Bacillati</taxon>
        <taxon>Bacillota</taxon>
        <taxon>Bacilli</taxon>
        <taxon>Bacillales</taxon>
        <taxon>Staphylococcaceae</taxon>
        <taxon>Staphylococcus</taxon>
        <taxon>Staphylococcus cohnii species complex</taxon>
    </lineage>
</organism>
<evidence type="ECO:0000313" key="2">
    <source>
        <dbReference type="Proteomes" id="UP000034455"/>
    </source>
</evidence>